<dbReference type="AlphaFoldDB" id="A9D6C6"/>
<dbReference type="RefSeq" id="WP_040449217.1">
    <property type="nucleotide sequence ID" value="NZ_CM002917.1"/>
</dbReference>
<keyword evidence="2" id="KW-1185">Reference proteome</keyword>
<protein>
    <recommendedName>
        <fullName evidence="3">DUF1176 domain-containing protein</fullName>
    </recommendedName>
</protein>
<dbReference type="HOGENOM" id="CLU_073029_0_0_5"/>
<reference evidence="1 2" key="2">
    <citation type="submission" date="2012-06" db="EMBL/GenBank/DDBJ databases">
        <authorList>
            <person name="Fiebig A."/>
        </authorList>
    </citation>
    <scope>NUCLEOTIDE SEQUENCE [LARGE SCALE GENOMIC DNA]</scope>
    <source>
        <strain evidence="1 2">DFL-43</strain>
    </source>
</reference>
<reference evidence="1 2" key="1">
    <citation type="submission" date="2007-10" db="EMBL/GenBank/DDBJ databases">
        <authorList>
            <person name="Wagner-Dobler I."/>
            <person name="Ferriera S."/>
            <person name="Johnson J."/>
            <person name="Kravitz S."/>
            <person name="Beeson K."/>
            <person name="Sutton G."/>
            <person name="Rogers Y.-H."/>
            <person name="Friedman R."/>
            <person name="Frazier M."/>
            <person name="Venter J.C."/>
        </authorList>
    </citation>
    <scope>NUCLEOTIDE SEQUENCE [LARGE SCALE GENOMIC DNA]</scope>
    <source>
        <strain evidence="1 2">DFL-43</strain>
    </source>
</reference>
<name>A9D6C6_HOEPD</name>
<dbReference type="EMBL" id="ABIA03000002">
    <property type="protein sequence ID" value="EDQ33465.2"/>
    <property type="molecule type" value="Genomic_DNA"/>
</dbReference>
<gene>
    <name evidence="1" type="ORF">HPDFL43_09522</name>
</gene>
<dbReference type="OrthoDB" id="7675861at2"/>
<sequence>MRTGTSRPGFALAFVTSLVFGLITSLSPHEARADDANEIDLKLFGENVIQGWEGCRLGFWQANRNPDEDSYAYVFFAPIPDGEALPGWVKIGEDVLEVSKRDIGSADTGMLEPFQLYKSSDGKLTLLVEIYDQTRSGRGIEINDGRVTFLRNDKFPFPVRVKGLNGCLDSFDDSAAVDDAAEAPSGQASGLSLGQPVDFDSLDRIPPPIMRAIASDAPDCEPENTPGFSSAYSVNDDITLWQIPCVLYARNASSVFALSWTYHPDHASVLLFPSQPGSGEADHAEVLNAVVDPATATVTSDDGGFDCGIRELFQLRDAEGETLEFTLLEVREKTDCDGIETDPRDYPLVFDNR</sequence>
<dbReference type="STRING" id="411684.HPDFL43_09522"/>
<evidence type="ECO:0000313" key="2">
    <source>
        <dbReference type="Proteomes" id="UP000004291"/>
    </source>
</evidence>
<dbReference type="Proteomes" id="UP000004291">
    <property type="component" value="Chromosome"/>
</dbReference>
<evidence type="ECO:0000313" key="1">
    <source>
        <dbReference type="EMBL" id="EDQ33465.2"/>
    </source>
</evidence>
<evidence type="ECO:0008006" key="3">
    <source>
        <dbReference type="Google" id="ProtNLM"/>
    </source>
</evidence>
<accession>A9D6C6</accession>
<comment type="caution">
    <text evidence="1">The sequence shown here is derived from an EMBL/GenBank/DDBJ whole genome shotgun (WGS) entry which is preliminary data.</text>
</comment>
<proteinExistence type="predicted"/>
<dbReference type="eggNOG" id="COG5342">
    <property type="taxonomic scope" value="Bacteria"/>
</dbReference>
<organism evidence="1 2">
    <name type="scientific">Hoeflea phototrophica (strain DSM 17068 / NCIMB 14078 / DFL-43)</name>
    <dbReference type="NCBI Taxonomy" id="411684"/>
    <lineage>
        <taxon>Bacteria</taxon>
        <taxon>Pseudomonadati</taxon>
        <taxon>Pseudomonadota</taxon>
        <taxon>Alphaproteobacteria</taxon>
        <taxon>Hyphomicrobiales</taxon>
        <taxon>Rhizobiaceae</taxon>
        <taxon>Hoeflea</taxon>
    </lineage>
</organism>